<keyword evidence="1" id="KW-0109">Calcium transport</keyword>
<feature type="transmembrane region" description="Helical" evidence="1">
    <location>
        <begin position="73"/>
        <end position="91"/>
    </location>
</feature>
<keyword evidence="1" id="KW-0812">Transmembrane</keyword>
<evidence type="ECO:0000256" key="1">
    <source>
        <dbReference type="RuleBase" id="RU363085"/>
    </source>
</evidence>
<feature type="compositionally biased region" description="Basic residues" evidence="2">
    <location>
        <begin position="1"/>
        <end position="12"/>
    </location>
</feature>
<organism evidence="3 4">
    <name type="scientific">Coturnix japonica</name>
    <name type="common">Japanese quail</name>
    <name type="synonym">Coturnix coturnix japonica</name>
    <dbReference type="NCBI Taxonomy" id="93934"/>
    <lineage>
        <taxon>Eukaryota</taxon>
        <taxon>Metazoa</taxon>
        <taxon>Chordata</taxon>
        <taxon>Craniata</taxon>
        <taxon>Vertebrata</taxon>
        <taxon>Euteleostomi</taxon>
        <taxon>Archelosauria</taxon>
        <taxon>Archosauria</taxon>
        <taxon>Dinosauria</taxon>
        <taxon>Saurischia</taxon>
        <taxon>Theropoda</taxon>
        <taxon>Coelurosauria</taxon>
        <taxon>Aves</taxon>
        <taxon>Neognathae</taxon>
        <taxon>Galloanserae</taxon>
        <taxon>Galliformes</taxon>
        <taxon>Phasianidae</taxon>
        <taxon>Perdicinae</taxon>
        <taxon>Coturnix</taxon>
    </lineage>
</organism>
<reference evidence="3" key="1">
    <citation type="submission" date="2025-08" db="UniProtKB">
        <authorList>
            <consortium name="Ensembl"/>
        </authorList>
    </citation>
    <scope>IDENTIFICATION</scope>
</reference>
<dbReference type="GO" id="GO:0016247">
    <property type="term" value="F:channel regulator activity"/>
    <property type="evidence" value="ECO:0007669"/>
    <property type="project" value="TreeGrafter"/>
</dbReference>
<feature type="region of interest" description="Disordered" evidence="2">
    <location>
        <begin position="198"/>
        <end position="230"/>
    </location>
</feature>
<evidence type="ECO:0000256" key="2">
    <source>
        <dbReference type="SAM" id="MobiDB-lite"/>
    </source>
</evidence>
<feature type="region of interest" description="Disordered" evidence="2">
    <location>
        <begin position="1"/>
        <end position="43"/>
    </location>
</feature>
<name>A0A8C2SPK8_COTJA</name>
<sequence>MRPRRPQKRPQKASKLPQMRPQKTPNLPQEASKDPKSSPKRGVWFGREVGDGVPLWGAMTPCPTETVRTATPFPMVSLFLVFTAFVISNVGHIRPQRTLLAFVCPLVVGLVLYISSINDEVMLNRPGGSEQYFQYRYGWSFAFAASSFLLKEGAGVMSVVPISRKRYAEEERFRSPSVLLVPSQCVFGLSGQFLQPRAWPRPRSPSGNRAYPAAIQYPGQGQGHLTSPRD</sequence>
<dbReference type="GO" id="GO:0005245">
    <property type="term" value="F:voltage-gated calcium channel activity"/>
    <property type="evidence" value="ECO:0007669"/>
    <property type="project" value="TreeGrafter"/>
</dbReference>
<dbReference type="GO" id="GO:0098943">
    <property type="term" value="P:neurotransmitter receptor transport, postsynaptic endosome to lysosome"/>
    <property type="evidence" value="ECO:0007669"/>
    <property type="project" value="TreeGrafter"/>
</dbReference>
<keyword evidence="1" id="KW-0472">Membrane</keyword>
<dbReference type="InterPro" id="IPR051072">
    <property type="entry name" value="CACNG_subunit"/>
</dbReference>
<dbReference type="PRINTS" id="PR01792">
    <property type="entry name" value="VDCCGAMMA"/>
</dbReference>
<dbReference type="GO" id="GO:0099590">
    <property type="term" value="P:neurotransmitter receptor internalization"/>
    <property type="evidence" value="ECO:0007669"/>
    <property type="project" value="TreeGrafter"/>
</dbReference>
<feature type="transmembrane region" description="Helical" evidence="1">
    <location>
        <begin position="137"/>
        <end position="162"/>
    </location>
</feature>
<keyword evidence="1" id="KW-0813">Transport</keyword>
<comment type="similarity">
    <text evidence="1">Belongs to the PMP-22/EMP/MP20 family. CACNG subfamily.</text>
</comment>
<keyword evidence="1" id="KW-0107">Calcium channel</keyword>
<proteinExistence type="inferred from homology"/>
<dbReference type="GO" id="GO:0098839">
    <property type="term" value="C:postsynaptic density membrane"/>
    <property type="evidence" value="ECO:0007669"/>
    <property type="project" value="TreeGrafter"/>
</dbReference>
<protein>
    <recommendedName>
        <fullName evidence="5">Voltage-dependent calcium channel gamma-7 subunit</fullName>
    </recommendedName>
</protein>
<keyword evidence="1" id="KW-0407">Ion channel</keyword>
<keyword evidence="1" id="KW-1133">Transmembrane helix</keyword>
<comment type="subcellular location">
    <subcellularLocation>
        <location evidence="1">Membrane</location>
        <topology evidence="1">Multi-pass membrane protein</topology>
    </subcellularLocation>
</comment>
<dbReference type="Ensembl" id="ENSCJPT00005003312.1">
    <property type="protein sequence ID" value="ENSCJPP00005001901.1"/>
    <property type="gene ID" value="ENSCJPG00005001982.1"/>
</dbReference>
<dbReference type="Proteomes" id="UP000694412">
    <property type="component" value="Unassembled WGS sequence"/>
</dbReference>
<dbReference type="PANTHER" id="PTHR12107">
    <property type="entry name" value="VOLTAGE-DEPENDENT CALCIUM CHANNEL GAMMA SUBUNIT"/>
    <property type="match status" value="1"/>
</dbReference>
<evidence type="ECO:0000313" key="4">
    <source>
        <dbReference type="Proteomes" id="UP000694412"/>
    </source>
</evidence>
<keyword evidence="1" id="KW-0106">Calcium</keyword>
<dbReference type="GO" id="GO:0032281">
    <property type="term" value="C:AMPA glutamate receptor complex"/>
    <property type="evidence" value="ECO:0007669"/>
    <property type="project" value="TreeGrafter"/>
</dbReference>
<dbReference type="Gene3D" id="1.20.140.150">
    <property type="match status" value="1"/>
</dbReference>
<dbReference type="GO" id="GO:0051968">
    <property type="term" value="P:positive regulation of synaptic transmission, glutamatergic"/>
    <property type="evidence" value="ECO:0007669"/>
    <property type="project" value="TreeGrafter"/>
</dbReference>
<dbReference type="GO" id="GO:0019226">
    <property type="term" value="P:transmission of nerve impulse"/>
    <property type="evidence" value="ECO:0007669"/>
    <property type="project" value="TreeGrafter"/>
</dbReference>
<keyword evidence="1" id="KW-0406">Ion transport</keyword>
<feature type="transmembrane region" description="Helical" evidence="1">
    <location>
        <begin position="98"/>
        <end position="117"/>
    </location>
</feature>
<evidence type="ECO:0008006" key="5">
    <source>
        <dbReference type="Google" id="ProtNLM"/>
    </source>
</evidence>
<dbReference type="GeneTree" id="ENSGT01050000244961"/>
<keyword evidence="1" id="KW-0851">Voltage-gated channel</keyword>
<reference evidence="3" key="2">
    <citation type="submission" date="2025-09" db="UniProtKB">
        <authorList>
            <consortium name="Ensembl"/>
        </authorList>
    </citation>
    <scope>IDENTIFICATION</scope>
</reference>
<dbReference type="PANTHER" id="PTHR12107:SF12">
    <property type="entry name" value="VOLTAGE-DEPENDENT CALCIUM CHANNEL GAMMA-7 SUBUNIT"/>
    <property type="match status" value="1"/>
</dbReference>
<dbReference type="AlphaFoldDB" id="A0A8C2SPK8"/>
<comment type="caution">
    <text evidence="1">Lacks conserved residue(s) required for the propagation of feature annotation.</text>
</comment>
<keyword evidence="4" id="KW-1185">Reference proteome</keyword>
<evidence type="ECO:0000313" key="3">
    <source>
        <dbReference type="Ensembl" id="ENSCJPP00005001901.1"/>
    </source>
</evidence>
<dbReference type="GO" id="GO:0098970">
    <property type="term" value="P:postsynaptic neurotransmitter receptor diffusion trapping"/>
    <property type="evidence" value="ECO:0007669"/>
    <property type="project" value="TreeGrafter"/>
</dbReference>
<dbReference type="InterPro" id="IPR008368">
    <property type="entry name" value="VDCC_gsu"/>
</dbReference>
<accession>A0A8C2SPK8</accession>